<keyword evidence="5" id="KW-0676">Redox-active center</keyword>
<dbReference type="AlphaFoldDB" id="A0A3A5MAL1"/>
<evidence type="ECO:0000256" key="3">
    <source>
        <dbReference type="ARBA" id="ARBA00023002"/>
    </source>
</evidence>
<dbReference type="EMBL" id="QZVT01000010">
    <property type="protein sequence ID" value="RJT76916.1"/>
    <property type="molecule type" value="Genomic_DNA"/>
</dbReference>
<dbReference type="InterPro" id="IPR036249">
    <property type="entry name" value="Thioredoxin-like_sf"/>
</dbReference>
<keyword evidence="7" id="KW-0812">Transmembrane</keyword>
<evidence type="ECO:0000256" key="2">
    <source>
        <dbReference type="ARBA" id="ARBA00022729"/>
    </source>
</evidence>
<dbReference type="SUPFAM" id="SSF52833">
    <property type="entry name" value="Thioredoxin-like"/>
    <property type="match status" value="1"/>
</dbReference>
<feature type="region of interest" description="Disordered" evidence="6">
    <location>
        <begin position="44"/>
        <end position="65"/>
    </location>
</feature>
<keyword evidence="2" id="KW-0732">Signal</keyword>
<evidence type="ECO:0000259" key="8">
    <source>
        <dbReference type="PROSITE" id="PS51352"/>
    </source>
</evidence>
<evidence type="ECO:0000313" key="10">
    <source>
        <dbReference type="Proteomes" id="UP000272560"/>
    </source>
</evidence>
<evidence type="ECO:0000313" key="9">
    <source>
        <dbReference type="EMBL" id="RJT76916.1"/>
    </source>
</evidence>
<dbReference type="PANTHER" id="PTHR13887">
    <property type="entry name" value="GLUTATHIONE S-TRANSFERASE KAPPA"/>
    <property type="match status" value="1"/>
</dbReference>
<keyword evidence="7" id="KW-0472">Membrane</keyword>
<comment type="similarity">
    <text evidence="1">Belongs to the thioredoxin family. DsbA subfamily.</text>
</comment>
<dbReference type="InterPro" id="IPR013766">
    <property type="entry name" value="Thioredoxin_domain"/>
</dbReference>
<accession>A0A3A5MAL1</accession>
<comment type="caution">
    <text evidence="9">The sequence shown here is derived from an EMBL/GenBank/DDBJ whole genome shotgun (WGS) entry which is preliminary data.</text>
</comment>
<feature type="domain" description="Thioredoxin" evidence="8">
    <location>
        <begin position="35"/>
        <end position="243"/>
    </location>
</feature>
<keyword evidence="10" id="KW-1185">Reference proteome</keyword>
<sequence length="250" mass="26674">MSSAPRTGSRPSRRTLLTVLATLAVATLVLFIGFFITEDQAPQGQEGSAVSGVRESVGPSKVDLDTSRRIDGDATALGAVDAPVVLVEYADYRCPFCGLFSRDTLPPLVDKYVDEGQVRIEWRDLPVFGEESFQAAVAGRAAGEQGKFWEFNKAVFADAPERGHIALPPEELVRIAENVGVPDIKRFTADLNSEELQQAVTADAEEAAALGATGTPAFLINDVPLTGAQPLEVFEEIIDAALAEAEAEAQ</sequence>
<dbReference type="GO" id="GO:0016491">
    <property type="term" value="F:oxidoreductase activity"/>
    <property type="evidence" value="ECO:0007669"/>
    <property type="project" value="UniProtKB-KW"/>
</dbReference>
<evidence type="ECO:0000256" key="4">
    <source>
        <dbReference type="ARBA" id="ARBA00023157"/>
    </source>
</evidence>
<feature type="transmembrane region" description="Helical" evidence="7">
    <location>
        <begin position="16"/>
        <end position="36"/>
    </location>
</feature>
<dbReference type="Gene3D" id="3.40.30.10">
    <property type="entry name" value="Glutaredoxin"/>
    <property type="match status" value="1"/>
</dbReference>
<keyword evidence="4" id="KW-1015">Disulfide bond</keyword>
<evidence type="ECO:0000256" key="5">
    <source>
        <dbReference type="ARBA" id="ARBA00023284"/>
    </source>
</evidence>
<dbReference type="PROSITE" id="PS51352">
    <property type="entry name" value="THIOREDOXIN_2"/>
    <property type="match status" value="1"/>
</dbReference>
<dbReference type="OrthoDB" id="117402at2"/>
<proteinExistence type="inferred from homology"/>
<protein>
    <submittedName>
        <fullName evidence="9">Disulfide bond formation protein</fullName>
    </submittedName>
</protein>
<evidence type="ECO:0000256" key="7">
    <source>
        <dbReference type="SAM" id="Phobius"/>
    </source>
</evidence>
<evidence type="ECO:0000256" key="6">
    <source>
        <dbReference type="SAM" id="MobiDB-lite"/>
    </source>
</evidence>
<keyword evidence="7" id="KW-1133">Transmembrane helix</keyword>
<keyword evidence="3" id="KW-0560">Oxidoreductase</keyword>
<evidence type="ECO:0000256" key="1">
    <source>
        <dbReference type="ARBA" id="ARBA00005791"/>
    </source>
</evidence>
<gene>
    <name evidence="9" type="ORF">D6T63_15735</name>
</gene>
<name>A0A3A5MAL1_9MICC</name>
<dbReference type="PANTHER" id="PTHR13887:SF14">
    <property type="entry name" value="DISULFIDE BOND FORMATION PROTEIN D"/>
    <property type="match status" value="1"/>
</dbReference>
<dbReference type="InterPro" id="IPR012336">
    <property type="entry name" value="Thioredoxin-like_fold"/>
</dbReference>
<dbReference type="Pfam" id="PF13462">
    <property type="entry name" value="Thioredoxin_4"/>
    <property type="match status" value="1"/>
</dbReference>
<organism evidence="9 10">
    <name type="scientific">Arthrobacter cheniae</name>
    <dbReference type="NCBI Taxonomy" id="1258888"/>
    <lineage>
        <taxon>Bacteria</taxon>
        <taxon>Bacillati</taxon>
        <taxon>Actinomycetota</taxon>
        <taxon>Actinomycetes</taxon>
        <taxon>Micrococcales</taxon>
        <taxon>Micrococcaceae</taxon>
        <taxon>Arthrobacter</taxon>
    </lineage>
</organism>
<reference evidence="9 10" key="1">
    <citation type="submission" date="2018-09" db="EMBL/GenBank/DDBJ databases">
        <title>Novel species of Arthrobacter.</title>
        <authorList>
            <person name="Liu Q."/>
            <person name="Xin Y.-H."/>
        </authorList>
    </citation>
    <scope>NUCLEOTIDE SEQUENCE [LARGE SCALE GENOMIC DNA]</scope>
    <source>
        <strain evidence="9 10">Hz2</strain>
    </source>
</reference>
<dbReference type="Proteomes" id="UP000272560">
    <property type="component" value="Unassembled WGS sequence"/>
</dbReference>